<comment type="caution">
    <text evidence="8">The sequence shown here is derived from an EMBL/GenBank/DDBJ whole genome shotgun (WGS) entry which is preliminary data.</text>
</comment>
<dbReference type="Pfam" id="PF22254">
    <property type="entry name" value="TFA2_E-tether"/>
    <property type="match status" value="1"/>
</dbReference>
<reference evidence="9" key="1">
    <citation type="journal article" date="2016" name="Nat. Commun.">
        <title>Genome analysis of three Pneumocystis species reveals adaptation mechanisms to life exclusively in mammalian hosts.</title>
        <authorList>
            <person name="Ma L."/>
            <person name="Chen Z."/>
            <person name="Huang D.W."/>
            <person name="Kutty G."/>
            <person name="Ishihara M."/>
            <person name="Wang H."/>
            <person name="Abouelleil A."/>
            <person name="Bishop L."/>
            <person name="Davey E."/>
            <person name="Deng R."/>
            <person name="Deng X."/>
            <person name="Fan L."/>
            <person name="Fantoni G."/>
            <person name="Fitzgerald M."/>
            <person name="Gogineni E."/>
            <person name="Goldberg J.M."/>
            <person name="Handley G."/>
            <person name="Hu X."/>
            <person name="Huber C."/>
            <person name="Jiao X."/>
            <person name="Jones K."/>
            <person name="Levin J.Z."/>
            <person name="Liu Y."/>
            <person name="Macdonald P."/>
            <person name="Melnikov A."/>
            <person name="Raley C."/>
            <person name="Sassi M."/>
            <person name="Sherman B.T."/>
            <person name="Song X."/>
            <person name="Sykes S."/>
            <person name="Tran B."/>
            <person name="Walsh L."/>
            <person name="Xia Y."/>
            <person name="Yang J."/>
            <person name="Young S."/>
            <person name="Zeng Q."/>
            <person name="Zheng X."/>
            <person name="Stephens R."/>
            <person name="Nusbaum C."/>
            <person name="Birren B.W."/>
            <person name="Azadi P."/>
            <person name="Lempicki R.A."/>
            <person name="Cuomo C.A."/>
            <person name="Kovacs J.A."/>
        </authorList>
    </citation>
    <scope>NUCLEOTIDE SEQUENCE [LARGE SCALE GENOMIC DNA]</scope>
    <source>
        <strain evidence="9">B80</strain>
    </source>
</reference>
<keyword evidence="3" id="KW-0238">DNA-binding</keyword>
<proteinExistence type="predicted"/>
<dbReference type="Pfam" id="PF02186">
    <property type="entry name" value="TFIIE_beta"/>
    <property type="match status" value="1"/>
</dbReference>
<evidence type="ECO:0000313" key="8">
    <source>
        <dbReference type="EMBL" id="KTW25968.1"/>
    </source>
</evidence>
<organism evidence="8 9">
    <name type="scientific">Pneumocystis carinii (strain B80)</name>
    <name type="common">Rat pneumocystis pneumonia agent</name>
    <name type="synonym">Pneumocystis carinii f. sp. carinii</name>
    <dbReference type="NCBI Taxonomy" id="1408658"/>
    <lineage>
        <taxon>Eukaryota</taxon>
        <taxon>Fungi</taxon>
        <taxon>Dikarya</taxon>
        <taxon>Ascomycota</taxon>
        <taxon>Taphrinomycotina</taxon>
        <taxon>Pneumocystomycetes</taxon>
        <taxon>Pneumocystaceae</taxon>
        <taxon>Pneumocystis</taxon>
    </lineage>
</organism>
<dbReference type="RefSeq" id="XP_018224548.1">
    <property type="nucleotide sequence ID" value="XM_018371752.1"/>
</dbReference>
<keyword evidence="4" id="KW-0804">Transcription</keyword>
<dbReference type="GO" id="GO:0097550">
    <property type="term" value="C:transcription preinitiation complex"/>
    <property type="evidence" value="ECO:0007669"/>
    <property type="project" value="EnsemblFungi"/>
</dbReference>
<name>A0A0W4ZC34_PNEC8</name>
<protein>
    <recommendedName>
        <fullName evidence="7">TFIIE beta domain-containing protein</fullName>
    </recommendedName>
</protein>
<dbReference type="Pfam" id="PF18121">
    <property type="entry name" value="TFA2_Winged_2"/>
    <property type="match status" value="1"/>
</dbReference>
<evidence type="ECO:0000313" key="9">
    <source>
        <dbReference type="Proteomes" id="UP000054454"/>
    </source>
</evidence>
<dbReference type="GeneID" id="28937955"/>
<comment type="subcellular location">
    <subcellularLocation>
        <location evidence="1">Nucleus</location>
    </subcellularLocation>
</comment>
<dbReference type="PANTHER" id="PTHR12716">
    <property type="entry name" value="TRANSCRIPTION INITIATION FACTOR IIE, BETA SUBUNIT"/>
    <property type="match status" value="1"/>
</dbReference>
<comment type="function">
    <text evidence="6">Recruits TFIIH to the initiation complex and stimulates the RNA polymerase II C-terminal domain kinase and DNA-dependent ATPase activities of TFIIH. Both TFIIH and TFIIE are required for promoter clearance by RNA polymerase.</text>
</comment>
<accession>A0A0W4ZC34</accession>
<dbReference type="InterPro" id="IPR016656">
    <property type="entry name" value="TFIIE-bsu"/>
</dbReference>
<dbReference type="AlphaFoldDB" id="A0A0W4ZC34"/>
<dbReference type="Proteomes" id="UP000054454">
    <property type="component" value="Unassembled WGS sequence"/>
</dbReference>
<dbReference type="PIRSF" id="PIRSF016398">
    <property type="entry name" value="TFIIE-beta"/>
    <property type="match status" value="1"/>
</dbReference>
<dbReference type="GO" id="GO:0016251">
    <property type="term" value="F:RNA polymerase II general transcription initiation factor activity"/>
    <property type="evidence" value="ECO:0007669"/>
    <property type="project" value="EnsemblFungi"/>
</dbReference>
<evidence type="ECO:0000256" key="6">
    <source>
        <dbReference type="ARBA" id="ARBA00025581"/>
    </source>
</evidence>
<evidence type="ECO:0000256" key="1">
    <source>
        <dbReference type="ARBA" id="ARBA00004123"/>
    </source>
</evidence>
<evidence type="ECO:0000256" key="4">
    <source>
        <dbReference type="ARBA" id="ARBA00023163"/>
    </source>
</evidence>
<dbReference type="VEuPathDB" id="FungiDB:T552_03242"/>
<dbReference type="InterPro" id="IPR040501">
    <property type="entry name" value="TFA2_Winged_2"/>
</dbReference>
<dbReference type="EMBL" id="LFVZ01000015">
    <property type="protein sequence ID" value="KTW25968.1"/>
    <property type="molecule type" value="Genomic_DNA"/>
</dbReference>
<evidence type="ECO:0000256" key="2">
    <source>
        <dbReference type="ARBA" id="ARBA00023015"/>
    </source>
</evidence>
<keyword evidence="5" id="KW-0539">Nucleus</keyword>
<gene>
    <name evidence="8" type="ORF">T552_03242</name>
</gene>
<feature type="domain" description="TFIIE beta" evidence="7">
    <location>
        <begin position="22"/>
        <end position="97"/>
    </location>
</feature>
<evidence type="ECO:0000256" key="3">
    <source>
        <dbReference type="ARBA" id="ARBA00023125"/>
    </source>
</evidence>
<dbReference type="GO" id="GO:0005673">
    <property type="term" value="C:transcription factor TFIIE complex"/>
    <property type="evidence" value="ECO:0007669"/>
    <property type="project" value="EnsemblFungi"/>
</dbReference>
<evidence type="ECO:0000259" key="7">
    <source>
        <dbReference type="PROSITE" id="PS51351"/>
    </source>
</evidence>
<dbReference type="GO" id="GO:0000993">
    <property type="term" value="F:RNA polymerase II complex binding"/>
    <property type="evidence" value="ECO:0007669"/>
    <property type="project" value="EnsemblFungi"/>
</dbReference>
<dbReference type="GO" id="GO:0001097">
    <property type="term" value="F:TFIIH-class transcription factor complex binding"/>
    <property type="evidence" value="ECO:0007669"/>
    <property type="project" value="EnsemblFungi"/>
</dbReference>
<sequence length="241" mass="27586">MAHIKNGGNELNVKKPRNTIVYSQPDDSGVGNHLQSQLYYTLEYLKRNESPKTSEEISSYLSIPLTKPFINILRTNERIEYDSYKDTYHFKPIHNIRSATSLVDFLNSTVTATGVLVKDLKEGWSEAIDEIEKLEKDGQILVLRAKKDGNLKSVWPNYCSDQESVDEEFKEIWHSLIIPAPSDLPRELENVGLKPTSVDPATIKRISVATSLQKQKKRRSNRGRITNTHLNSLKDYSDRRL</sequence>
<dbReference type="GO" id="GO:0006367">
    <property type="term" value="P:transcription initiation at RNA polymerase II promoter"/>
    <property type="evidence" value="ECO:0007669"/>
    <property type="project" value="EnsemblFungi"/>
</dbReference>
<dbReference type="PANTHER" id="PTHR12716:SF8">
    <property type="entry name" value="TRANSCRIPTION INITIATION FACTOR IIE SUBUNIT BETA"/>
    <property type="match status" value="1"/>
</dbReference>
<dbReference type="GO" id="GO:0003697">
    <property type="term" value="F:single-stranded DNA binding"/>
    <property type="evidence" value="ECO:0007669"/>
    <property type="project" value="EnsemblFungi"/>
</dbReference>
<dbReference type="InterPro" id="IPR054600">
    <property type="entry name" value="TFA2_E-tether"/>
</dbReference>
<keyword evidence="2" id="KW-0805">Transcription regulation</keyword>
<dbReference type="PROSITE" id="PS51351">
    <property type="entry name" value="TFIIE_BETA_C"/>
    <property type="match status" value="1"/>
</dbReference>
<evidence type="ECO:0000256" key="5">
    <source>
        <dbReference type="ARBA" id="ARBA00023242"/>
    </source>
</evidence>
<keyword evidence="9" id="KW-1185">Reference proteome</keyword>
<dbReference type="InterPro" id="IPR003166">
    <property type="entry name" value="TFIIE_bsu_DNA-bd"/>
</dbReference>
<dbReference type="OrthoDB" id="5323195at2759"/>